<sequence>MTLQIDAHTHILSMGTDAAFTKRYGREGSLTIYRAEGKLPSHRCPVDHEWEEIEAAEGKDGFGVVGPHESVAAHPGFDKIVALAVSPQYLEGRLMGTVDVLGQTDVAGEQHPERCNEYIAGCVRAEPEKIIGFASVNPAYRGVKAAVDELARAVQEDGLKGVKLYPMYQHWSPVDRDLAFPVLAAARDLGIPVMIHQAGSTRIDAKMEYGRPALLDDIGRNFRDLKVIIAHCGIPWIDEAMFMLTKHPNFYTEISYHIATVTRRDLFLYLHRAEPFFVPLEKIMFGTDFPGFLYDPIALREKLLTVNEEAAALGLDPLPQSKLDGVMGGNFAKLIGLDPEDGLTNAKAAA</sequence>
<dbReference type="InterPro" id="IPR006680">
    <property type="entry name" value="Amidohydro-rel"/>
</dbReference>
<dbReference type="InterPro" id="IPR032465">
    <property type="entry name" value="ACMSD"/>
</dbReference>
<evidence type="ECO:0000256" key="1">
    <source>
        <dbReference type="ARBA" id="ARBA00023239"/>
    </source>
</evidence>
<evidence type="ECO:0000313" key="4">
    <source>
        <dbReference type="Proteomes" id="UP001500929"/>
    </source>
</evidence>
<dbReference type="InterPro" id="IPR032466">
    <property type="entry name" value="Metal_Hydrolase"/>
</dbReference>
<keyword evidence="1" id="KW-0456">Lyase</keyword>
<dbReference type="Gene3D" id="3.20.20.140">
    <property type="entry name" value="Metal-dependent hydrolases"/>
    <property type="match status" value="1"/>
</dbReference>
<comment type="caution">
    <text evidence="3">The sequence shown here is derived from an EMBL/GenBank/DDBJ whole genome shotgun (WGS) entry which is preliminary data.</text>
</comment>
<reference evidence="3 4" key="1">
    <citation type="journal article" date="2019" name="Int. J. Syst. Evol. Microbiol.">
        <title>The Global Catalogue of Microorganisms (GCM) 10K type strain sequencing project: providing services to taxonomists for standard genome sequencing and annotation.</title>
        <authorList>
            <consortium name="The Broad Institute Genomics Platform"/>
            <consortium name="The Broad Institute Genome Sequencing Center for Infectious Disease"/>
            <person name="Wu L."/>
            <person name="Ma J."/>
        </authorList>
    </citation>
    <scope>NUCLEOTIDE SEQUENCE [LARGE SCALE GENOMIC DNA]</scope>
    <source>
        <strain evidence="3 4">JCM 16117</strain>
    </source>
</reference>
<dbReference type="PANTHER" id="PTHR21240:SF19">
    <property type="entry name" value="CATALYTIC_ HYDROLASE"/>
    <property type="match status" value="1"/>
</dbReference>
<dbReference type="CDD" id="cd01292">
    <property type="entry name" value="metallo-dependent_hydrolases"/>
    <property type="match status" value="1"/>
</dbReference>
<evidence type="ECO:0000313" key="3">
    <source>
        <dbReference type="EMBL" id="GAA2247641.1"/>
    </source>
</evidence>
<keyword evidence="4" id="KW-1185">Reference proteome</keyword>
<evidence type="ECO:0000259" key="2">
    <source>
        <dbReference type="Pfam" id="PF04909"/>
    </source>
</evidence>
<protein>
    <recommendedName>
        <fullName evidence="2">Amidohydrolase-related domain-containing protein</fullName>
    </recommendedName>
</protein>
<dbReference type="EMBL" id="BAAAQY010000013">
    <property type="protein sequence ID" value="GAA2247641.1"/>
    <property type="molecule type" value="Genomic_DNA"/>
</dbReference>
<dbReference type="RefSeq" id="WP_259481113.1">
    <property type="nucleotide sequence ID" value="NZ_BAAAQY010000013.1"/>
</dbReference>
<feature type="domain" description="Amidohydrolase-related" evidence="2">
    <location>
        <begin position="5"/>
        <end position="337"/>
    </location>
</feature>
<dbReference type="Pfam" id="PF04909">
    <property type="entry name" value="Amidohydro_2"/>
    <property type="match status" value="1"/>
</dbReference>
<name>A0ABN3E347_9MICO</name>
<proteinExistence type="predicted"/>
<dbReference type="SUPFAM" id="SSF51556">
    <property type="entry name" value="Metallo-dependent hydrolases"/>
    <property type="match status" value="1"/>
</dbReference>
<organism evidence="3 4">
    <name type="scientific">Herbiconiux moechotypicola</name>
    <dbReference type="NCBI Taxonomy" id="637393"/>
    <lineage>
        <taxon>Bacteria</taxon>
        <taxon>Bacillati</taxon>
        <taxon>Actinomycetota</taxon>
        <taxon>Actinomycetes</taxon>
        <taxon>Micrococcales</taxon>
        <taxon>Microbacteriaceae</taxon>
        <taxon>Herbiconiux</taxon>
    </lineage>
</organism>
<dbReference type="PANTHER" id="PTHR21240">
    <property type="entry name" value="2-AMINO-3-CARBOXYLMUCONATE-6-SEMIALDEHYDE DECARBOXYLASE"/>
    <property type="match status" value="1"/>
</dbReference>
<accession>A0ABN3E347</accession>
<dbReference type="Proteomes" id="UP001500929">
    <property type="component" value="Unassembled WGS sequence"/>
</dbReference>
<gene>
    <name evidence="3" type="ORF">GCM10009851_36360</name>
</gene>